<sequence length="198" mass="22886">MSEKVVYQDNKIIPQSILEEAKTALSYYPELKDVKIEFRYKEDIKKSFMQAQPEFSNLFKGKDDRSYNVFISSRFLIEEEEFSMADVPSEVLIGWLGHELGHIMDYRDKSAAGLIIFGLRYVTSKNYIKEAERAADTYAVNAGMSDYILATKDFILNHSHLSDSYKERIARLYLSPEEIIVLVNKLEEDLEKAEQEGS</sequence>
<protein>
    <recommendedName>
        <fullName evidence="3">Peptidase family M48</fullName>
    </recommendedName>
</protein>
<dbReference type="EMBL" id="FNUG01000006">
    <property type="protein sequence ID" value="SEF05509.1"/>
    <property type="molecule type" value="Genomic_DNA"/>
</dbReference>
<name>A0A1H5NV15_9FLAO</name>
<evidence type="ECO:0000313" key="2">
    <source>
        <dbReference type="Proteomes" id="UP000199448"/>
    </source>
</evidence>
<reference evidence="1 2" key="1">
    <citation type="submission" date="2016-10" db="EMBL/GenBank/DDBJ databases">
        <authorList>
            <person name="de Groot N.N."/>
        </authorList>
    </citation>
    <scope>NUCLEOTIDE SEQUENCE [LARGE SCALE GENOMIC DNA]</scope>
    <source>
        <strain evidence="1 2">DSM 23553</strain>
    </source>
</reference>
<organism evidence="1 2">
    <name type="scientific">Salinimicrobium catena</name>
    <dbReference type="NCBI Taxonomy" id="390640"/>
    <lineage>
        <taxon>Bacteria</taxon>
        <taxon>Pseudomonadati</taxon>
        <taxon>Bacteroidota</taxon>
        <taxon>Flavobacteriia</taxon>
        <taxon>Flavobacteriales</taxon>
        <taxon>Flavobacteriaceae</taxon>
        <taxon>Salinimicrobium</taxon>
    </lineage>
</organism>
<evidence type="ECO:0000313" key="1">
    <source>
        <dbReference type="EMBL" id="SEF05509.1"/>
    </source>
</evidence>
<proteinExistence type="predicted"/>
<gene>
    <name evidence="1" type="ORF">SAMN04488034_10643</name>
</gene>
<dbReference type="STRING" id="390640.SAMN04488034_10643"/>
<dbReference type="Proteomes" id="UP000199448">
    <property type="component" value="Unassembled WGS sequence"/>
</dbReference>
<dbReference type="AlphaFoldDB" id="A0A1H5NV15"/>
<dbReference type="RefSeq" id="WP_093113720.1">
    <property type="nucleotide sequence ID" value="NZ_FNGG01000006.1"/>
</dbReference>
<evidence type="ECO:0008006" key="3">
    <source>
        <dbReference type="Google" id="ProtNLM"/>
    </source>
</evidence>
<dbReference type="OrthoDB" id="1098088at2"/>
<keyword evidence="2" id="KW-1185">Reference proteome</keyword>
<accession>A0A1H5NV15</accession>